<evidence type="ECO:0000313" key="3">
    <source>
        <dbReference type="Proteomes" id="UP001562357"/>
    </source>
</evidence>
<proteinExistence type="predicted"/>
<name>A0ABQ0CWS8_9HYPO</name>
<protein>
    <submittedName>
        <fullName evidence="2">Uncharacterized protein</fullName>
    </submittedName>
</protein>
<sequence>MGFPAEDNTEHPSLTAEEDNADEATVLSGFERLKGAADRRRLATLYDAVAGRVTNHHLVRNEPSPPPPPPQVIRHPTRGGPLGPDEVLFRRKDAPTRYAEHDVYNAHDRHLPRGGQGVLPDSDLLKSVHAYSSKFYGAMERRHRRETQIRPGRRGIDEKSMDETALLAFGILLEEAGREILGRRGDCVFTEALVGQDAAGNMGDEVARHAGSAAGHQRAESTSSRNERLPKRRRVTRSAEERP</sequence>
<dbReference type="PANTHER" id="PTHR28054">
    <property type="entry name" value="RNA POLYMERASE I-SPECIFIC TRANSCRIPTION INITIATION FACTOR RRN10"/>
    <property type="match status" value="1"/>
</dbReference>
<reference evidence="3" key="1">
    <citation type="submission" date="2024-06" db="EMBL/GenBank/DDBJ databases">
        <title>Draft Genome Sequences of Epichloe bromicola Strains Isolated from Elymus ciliaris.</title>
        <authorList>
            <consortium name="Epichloe bromicola genome sequencing consortium"/>
            <person name="Miura A."/>
            <person name="Imano S."/>
            <person name="Ashida A."/>
            <person name="Sato I."/>
            <person name="Chiba S."/>
            <person name="Tanaka A."/>
            <person name="Camagna M."/>
            <person name="Takemoto D."/>
        </authorList>
    </citation>
    <scope>NUCLEOTIDE SEQUENCE [LARGE SCALE GENOMIC DNA]</scope>
    <source>
        <strain evidence="3">DP</strain>
    </source>
</reference>
<feature type="region of interest" description="Disordered" evidence="1">
    <location>
        <begin position="56"/>
        <end position="85"/>
    </location>
</feature>
<dbReference type="InterPro" id="IPR022793">
    <property type="entry name" value="Rrn10"/>
</dbReference>
<organism evidence="2 3">
    <name type="scientific">Epichloe bromicola</name>
    <dbReference type="NCBI Taxonomy" id="79588"/>
    <lineage>
        <taxon>Eukaryota</taxon>
        <taxon>Fungi</taxon>
        <taxon>Dikarya</taxon>
        <taxon>Ascomycota</taxon>
        <taxon>Pezizomycotina</taxon>
        <taxon>Sordariomycetes</taxon>
        <taxon>Hypocreomycetidae</taxon>
        <taxon>Hypocreales</taxon>
        <taxon>Clavicipitaceae</taxon>
        <taxon>Epichloe</taxon>
    </lineage>
</organism>
<dbReference type="Proteomes" id="UP001562357">
    <property type="component" value="Unassembled WGS sequence"/>
</dbReference>
<evidence type="ECO:0000256" key="1">
    <source>
        <dbReference type="SAM" id="MobiDB-lite"/>
    </source>
</evidence>
<dbReference type="PANTHER" id="PTHR28054:SF1">
    <property type="entry name" value="RNA POLYMERASE I-SPECIFIC TRANSCRIPTION INITIATION FACTOR RRN10"/>
    <property type="match status" value="1"/>
</dbReference>
<evidence type="ECO:0000313" key="2">
    <source>
        <dbReference type="EMBL" id="GAB0137883.1"/>
    </source>
</evidence>
<feature type="region of interest" description="Disordered" evidence="1">
    <location>
        <begin position="204"/>
        <end position="243"/>
    </location>
</feature>
<comment type="caution">
    <text evidence="2">The sequence shown here is derived from an EMBL/GenBank/DDBJ whole genome shotgun (WGS) entry which is preliminary data.</text>
</comment>
<gene>
    <name evidence="2" type="primary">g6136</name>
    <name evidence="2" type="ORF">EsDP_00006136</name>
</gene>
<dbReference type="EMBL" id="BAAFGZ010000328">
    <property type="protein sequence ID" value="GAB0137883.1"/>
    <property type="molecule type" value="Genomic_DNA"/>
</dbReference>
<accession>A0ABQ0CWS8</accession>
<feature type="region of interest" description="Disordered" evidence="1">
    <location>
        <begin position="1"/>
        <end position="23"/>
    </location>
</feature>
<keyword evidence="3" id="KW-1185">Reference proteome</keyword>